<accession>A0A3G8XJR8</accession>
<dbReference type="OrthoDB" id="1261460at2"/>
<protein>
    <submittedName>
        <fullName evidence="1">Special sigma factor</fullName>
    </submittedName>
</protein>
<name>A0A3G8XJR8_9FLAO</name>
<dbReference type="KEGG" id="ccas:EIB73_09940"/>
<sequence>MKTDNLKIFIDKMAQENERKINAEKRKKHFQEIGRKGGLKMKIEPQLSKVISFRLSVLEYEESLEKARKFNLKLSTYSRMIHLGKELKINEFRIDEILLKYLNNSKKITNLMRHREWNMFENKKEILAKIETTNDLMYQYLYSKMNERNKQ</sequence>
<evidence type="ECO:0000313" key="2">
    <source>
        <dbReference type="Proteomes" id="UP000270185"/>
    </source>
</evidence>
<organism evidence="1 2">
    <name type="scientific">Kaistella carnis</name>
    <dbReference type="NCBI Taxonomy" id="1241979"/>
    <lineage>
        <taxon>Bacteria</taxon>
        <taxon>Pseudomonadati</taxon>
        <taxon>Bacteroidota</taxon>
        <taxon>Flavobacteriia</taxon>
        <taxon>Flavobacteriales</taxon>
        <taxon>Weeksellaceae</taxon>
        <taxon>Chryseobacterium group</taxon>
        <taxon>Kaistella</taxon>
    </lineage>
</organism>
<proteinExistence type="predicted"/>
<dbReference type="AlphaFoldDB" id="A0A3G8XJR8"/>
<dbReference type="EMBL" id="CP034159">
    <property type="protein sequence ID" value="AZI33482.1"/>
    <property type="molecule type" value="Genomic_DNA"/>
</dbReference>
<gene>
    <name evidence="1" type="ORF">EIB73_09940</name>
</gene>
<dbReference type="Proteomes" id="UP000270185">
    <property type="component" value="Chromosome"/>
</dbReference>
<reference evidence="2" key="1">
    <citation type="submission" date="2018-11" db="EMBL/GenBank/DDBJ databases">
        <title>Proposal to divide the Flavobacteriaceae and reorganize its genera based on Amino Acid Identity values calculated from whole genome sequences.</title>
        <authorList>
            <person name="Nicholson A.C."/>
            <person name="Gulvik C.A."/>
            <person name="Whitney A.M."/>
            <person name="Humrighouse B.W."/>
            <person name="Bell M."/>
            <person name="Holmes B."/>
            <person name="Steigerwalt A.G."/>
            <person name="Villarma A."/>
            <person name="Sheth M."/>
            <person name="Batra D."/>
            <person name="Pryor J."/>
            <person name="Bernardet J.-F."/>
            <person name="Hugo C."/>
            <person name="Kampfer P."/>
            <person name="Newman J.D."/>
            <person name="McQuiston J.R."/>
        </authorList>
    </citation>
    <scope>NUCLEOTIDE SEQUENCE [LARGE SCALE GENOMIC DNA]</scope>
    <source>
        <strain evidence="2">G0081</strain>
    </source>
</reference>
<keyword evidence="2" id="KW-1185">Reference proteome</keyword>
<dbReference type="RefSeq" id="WP_125024988.1">
    <property type="nucleotide sequence ID" value="NZ_CP034159.1"/>
</dbReference>
<evidence type="ECO:0000313" key="1">
    <source>
        <dbReference type="EMBL" id="AZI33482.1"/>
    </source>
</evidence>